<dbReference type="GO" id="GO:0003887">
    <property type="term" value="F:DNA-directed DNA polymerase activity"/>
    <property type="evidence" value="ECO:0007669"/>
    <property type="project" value="UniProtKB-KW"/>
</dbReference>
<keyword evidence="1" id="KW-0548">Nucleotidyltransferase</keyword>
<dbReference type="PANTHER" id="PTHR10670">
    <property type="entry name" value="DNA POLYMERASE EPSILON CATALYTIC SUBUNIT A"/>
    <property type="match status" value="1"/>
</dbReference>
<sequence length="167" mass="19851">MVNEEICMGCSYNKPDAECKRTMAWEWRGELIPATRGEYQQIMQQLEAESFGKPPKHFHMLERSERETIETKRVKDYCRRVYGKTHLTRLEMRETTICQRENHFYVETVKAFRDRRYEYKDMLKKAKGRFDAAQSANDQATLTTSKCEFFSGNFGWQVSKRPSFESS</sequence>
<dbReference type="GO" id="GO:0000278">
    <property type="term" value="P:mitotic cell cycle"/>
    <property type="evidence" value="ECO:0007669"/>
    <property type="project" value="TreeGrafter"/>
</dbReference>
<comment type="function">
    <text evidence="1">DNA polymerase II participates in chromosomal DNA replication.</text>
</comment>
<dbReference type="GO" id="GO:0006297">
    <property type="term" value="P:nucleotide-excision repair, DNA gap filling"/>
    <property type="evidence" value="ECO:0007669"/>
    <property type="project" value="TreeGrafter"/>
</dbReference>
<keyword evidence="1" id="KW-0411">Iron-sulfur</keyword>
<reference evidence="2" key="2">
    <citation type="submission" date="2022-06" db="UniProtKB">
        <authorList>
            <consortium name="EnsemblMetazoa"/>
        </authorList>
    </citation>
    <scope>IDENTIFICATION</scope>
    <source>
        <strain evidence="2">DF5081</strain>
    </source>
</reference>
<keyword evidence="1" id="KW-0539">Nucleus</keyword>
<comment type="cofactor">
    <cofactor evidence="1">
        <name>[4Fe-4S] cluster</name>
        <dbReference type="ChEBI" id="CHEBI:49883"/>
    </cofactor>
</comment>
<keyword evidence="3" id="KW-1185">Reference proteome</keyword>
<dbReference type="GO" id="GO:0008310">
    <property type="term" value="F:single-stranded DNA 3'-5' DNA exonuclease activity"/>
    <property type="evidence" value="ECO:0007669"/>
    <property type="project" value="TreeGrafter"/>
</dbReference>
<comment type="catalytic activity">
    <reaction evidence="1">
        <text>DNA(n) + a 2'-deoxyribonucleoside 5'-triphosphate = DNA(n+1) + diphosphate</text>
        <dbReference type="Rhea" id="RHEA:22508"/>
        <dbReference type="Rhea" id="RHEA-COMP:17339"/>
        <dbReference type="Rhea" id="RHEA-COMP:17340"/>
        <dbReference type="ChEBI" id="CHEBI:33019"/>
        <dbReference type="ChEBI" id="CHEBI:61560"/>
        <dbReference type="ChEBI" id="CHEBI:173112"/>
        <dbReference type="EC" id="2.7.7.7"/>
    </reaction>
</comment>
<keyword evidence="1" id="KW-0235">DNA replication</keyword>
<dbReference type="EnsemblMetazoa" id="CJA33037.1">
    <property type="protein sequence ID" value="CJA33037.1"/>
    <property type="gene ID" value="WBGene00208884"/>
</dbReference>
<comment type="similarity">
    <text evidence="1">Belongs to the DNA polymerase type-B family.</text>
</comment>
<dbReference type="SUPFAM" id="SSF56672">
    <property type="entry name" value="DNA/RNA polymerases"/>
    <property type="match status" value="1"/>
</dbReference>
<keyword evidence="1" id="KW-0408">Iron</keyword>
<comment type="subcellular location">
    <subcellularLocation>
        <location evidence="1">Nucleus</location>
    </subcellularLocation>
</comment>
<evidence type="ECO:0000313" key="2">
    <source>
        <dbReference type="EnsemblMetazoa" id="CJA33037.1"/>
    </source>
</evidence>
<keyword evidence="1" id="KW-0808">Transferase</keyword>
<dbReference type="GO" id="GO:0051539">
    <property type="term" value="F:4 iron, 4 sulfur cluster binding"/>
    <property type="evidence" value="ECO:0007669"/>
    <property type="project" value="UniProtKB-KW"/>
</dbReference>
<keyword evidence="1" id="KW-0863">Zinc-finger</keyword>
<dbReference type="InterPro" id="IPR029703">
    <property type="entry name" value="POL2"/>
</dbReference>
<proteinExistence type="inferred from homology"/>
<reference evidence="3" key="1">
    <citation type="submission" date="2010-08" db="EMBL/GenBank/DDBJ databases">
        <authorList>
            <consortium name="Caenorhabditis japonica Sequencing Consortium"/>
            <person name="Wilson R.K."/>
        </authorList>
    </citation>
    <scope>NUCLEOTIDE SEQUENCE [LARGE SCALE GENOMIC DNA]</scope>
    <source>
        <strain evidence="3">DF5081</strain>
    </source>
</reference>
<keyword evidence="1" id="KW-0004">4Fe-4S</keyword>
<dbReference type="PANTHER" id="PTHR10670:SF0">
    <property type="entry name" value="DNA POLYMERASE EPSILON CATALYTIC SUBUNIT A"/>
    <property type="match status" value="1"/>
</dbReference>
<evidence type="ECO:0000313" key="3">
    <source>
        <dbReference type="Proteomes" id="UP000005237"/>
    </source>
</evidence>
<evidence type="ECO:0000256" key="1">
    <source>
        <dbReference type="RuleBase" id="RU365029"/>
    </source>
</evidence>
<organism evidence="2 3">
    <name type="scientific">Caenorhabditis japonica</name>
    <dbReference type="NCBI Taxonomy" id="281687"/>
    <lineage>
        <taxon>Eukaryota</taxon>
        <taxon>Metazoa</taxon>
        <taxon>Ecdysozoa</taxon>
        <taxon>Nematoda</taxon>
        <taxon>Chromadorea</taxon>
        <taxon>Rhabditida</taxon>
        <taxon>Rhabditina</taxon>
        <taxon>Rhabditomorpha</taxon>
        <taxon>Rhabditoidea</taxon>
        <taxon>Rhabditidae</taxon>
        <taxon>Peloderinae</taxon>
        <taxon>Caenorhabditis</taxon>
    </lineage>
</organism>
<keyword evidence="1" id="KW-0238">DNA-binding</keyword>
<dbReference type="GO" id="GO:0045004">
    <property type="term" value="P:DNA replication proofreading"/>
    <property type="evidence" value="ECO:0007669"/>
    <property type="project" value="TreeGrafter"/>
</dbReference>
<dbReference type="GO" id="GO:0008270">
    <property type="term" value="F:zinc ion binding"/>
    <property type="evidence" value="ECO:0007669"/>
    <property type="project" value="UniProtKB-KW"/>
</dbReference>
<dbReference type="AlphaFoldDB" id="A0A8R1IC33"/>
<dbReference type="Proteomes" id="UP000005237">
    <property type="component" value="Unassembled WGS sequence"/>
</dbReference>
<dbReference type="GO" id="GO:0003677">
    <property type="term" value="F:DNA binding"/>
    <property type="evidence" value="ECO:0007669"/>
    <property type="project" value="UniProtKB-KW"/>
</dbReference>
<protein>
    <recommendedName>
        <fullName evidence="1">DNA polymerase epsilon catalytic subunit</fullName>
        <ecNumber evidence="1">2.7.7.7</ecNumber>
    </recommendedName>
</protein>
<keyword evidence="1" id="KW-0479">Metal-binding</keyword>
<keyword evidence="1" id="KW-0239">DNA-directed DNA polymerase</keyword>
<dbReference type="GO" id="GO:0006272">
    <property type="term" value="P:leading strand elongation"/>
    <property type="evidence" value="ECO:0007669"/>
    <property type="project" value="TreeGrafter"/>
</dbReference>
<dbReference type="EC" id="2.7.7.7" evidence="1"/>
<keyword evidence="1" id="KW-0862">Zinc</keyword>
<accession>A0A8R1IC33</accession>
<name>A0A8R1IC33_CAEJA</name>
<dbReference type="GO" id="GO:0008622">
    <property type="term" value="C:epsilon DNA polymerase complex"/>
    <property type="evidence" value="ECO:0007669"/>
    <property type="project" value="InterPro"/>
</dbReference>
<dbReference type="InterPro" id="IPR043502">
    <property type="entry name" value="DNA/RNA_pol_sf"/>
</dbReference>
<dbReference type="GO" id="GO:0006287">
    <property type="term" value="P:base-excision repair, gap-filling"/>
    <property type="evidence" value="ECO:0007669"/>
    <property type="project" value="TreeGrafter"/>
</dbReference>